<reference evidence="2 3" key="1">
    <citation type="submission" date="2019-05" db="EMBL/GenBank/DDBJ databases">
        <title>Another draft genome of Portunus trituberculatus and its Hox gene families provides insights of decapod evolution.</title>
        <authorList>
            <person name="Jeong J.-H."/>
            <person name="Song I."/>
            <person name="Kim S."/>
            <person name="Choi T."/>
            <person name="Kim D."/>
            <person name="Ryu S."/>
            <person name="Kim W."/>
        </authorList>
    </citation>
    <scope>NUCLEOTIDE SEQUENCE [LARGE SCALE GENOMIC DNA]</scope>
    <source>
        <tissue evidence="2">Muscle</tissue>
    </source>
</reference>
<gene>
    <name evidence="2" type="ORF">E2C01_070123</name>
</gene>
<feature type="compositionally biased region" description="Basic and acidic residues" evidence="1">
    <location>
        <begin position="1"/>
        <end position="12"/>
    </location>
</feature>
<keyword evidence="3" id="KW-1185">Reference proteome</keyword>
<proteinExistence type="predicted"/>
<comment type="caution">
    <text evidence="2">The sequence shown here is derived from an EMBL/GenBank/DDBJ whole genome shotgun (WGS) entry which is preliminary data.</text>
</comment>
<organism evidence="2 3">
    <name type="scientific">Portunus trituberculatus</name>
    <name type="common">Swimming crab</name>
    <name type="synonym">Neptunus trituberculatus</name>
    <dbReference type="NCBI Taxonomy" id="210409"/>
    <lineage>
        <taxon>Eukaryota</taxon>
        <taxon>Metazoa</taxon>
        <taxon>Ecdysozoa</taxon>
        <taxon>Arthropoda</taxon>
        <taxon>Crustacea</taxon>
        <taxon>Multicrustacea</taxon>
        <taxon>Malacostraca</taxon>
        <taxon>Eumalacostraca</taxon>
        <taxon>Eucarida</taxon>
        <taxon>Decapoda</taxon>
        <taxon>Pleocyemata</taxon>
        <taxon>Brachyura</taxon>
        <taxon>Eubrachyura</taxon>
        <taxon>Portunoidea</taxon>
        <taxon>Portunidae</taxon>
        <taxon>Portuninae</taxon>
        <taxon>Portunus</taxon>
    </lineage>
</organism>
<evidence type="ECO:0000313" key="3">
    <source>
        <dbReference type="Proteomes" id="UP000324222"/>
    </source>
</evidence>
<sequence>MNKREQAEKQTEEVNPVPSVVPSLVRDPEEPVKKLGRGAAKGKPRIKMSGQDSVALSQRNRPSRSPPFPAPPSQFLHAADLTSPTWSHASGQRE</sequence>
<feature type="compositionally biased region" description="Polar residues" evidence="1">
    <location>
        <begin position="82"/>
        <end position="94"/>
    </location>
</feature>
<name>A0A5B7I1F0_PORTR</name>
<dbReference type="EMBL" id="VSRR010041745">
    <property type="protein sequence ID" value="MPC75729.1"/>
    <property type="molecule type" value="Genomic_DNA"/>
</dbReference>
<feature type="region of interest" description="Disordered" evidence="1">
    <location>
        <begin position="1"/>
        <end position="94"/>
    </location>
</feature>
<dbReference type="Proteomes" id="UP000324222">
    <property type="component" value="Unassembled WGS sequence"/>
</dbReference>
<dbReference type="AlphaFoldDB" id="A0A5B7I1F0"/>
<evidence type="ECO:0000313" key="2">
    <source>
        <dbReference type="EMBL" id="MPC75729.1"/>
    </source>
</evidence>
<evidence type="ECO:0000256" key="1">
    <source>
        <dbReference type="SAM" id="MobiDB-lite"/>
    </source>
</evidence>
<feature type="compositionally biased region" description="Basic residues" evidence="1">
    <location>
        <begin position="34"/>
        <end position="46"/>
    </location>
</feature>
<protein>
    <submittedName>
        <fullName evidence="2">Uncharacterized protein</fullName>
    </submittedName>
</protein>
<accession>A0A5B7I1F0</accession>